<organism evidence="3 4">
    <name type="scientific">Nocardioides lianchengensis</name>
    <dbReference type="NCBI Taxonomy" id="1045774"/>
    <lineage>
        <taxon>Bacteria</taxon>
        <taxon>Bacillati</taxon>
        <taxon>Actinomycetota</taxon>
        <taxon>Actinomycetes</taxon>
        <taxon>Propionibacteriales</taxon>
        <taxon>Nocardioidaceae</taxon>
        <taxon>Nocardioides</taxon>
    </lineage>
</organism>
<dbReference type="InterPro" id="IPR011055">
    <property type="entry name" value="Dup_hybrid_motif"/>
</dbReference>
<protein>
    <submittedName>
        <fullName evidence="3">Peptidase family M23</fullName>
    </submittedName>
</protein>
<reference evidence="3 4" key="1">
    <citation type="submission" date="2016-10" db="EMBL/GenBank/DDBJ databases">
        <authorList>
            <person name="de Groot N.N."/>
        </authorList>
    </citation>
    <scope>NUCLEOTIDE SEQUENCE [LARGE SCALE GENOMIC DNA]</scope>
    <source>
        <strain evidence="3 4">CGMCC 4.6858</strain>
    </source>
</reference>
<dbReference type="STRING" id="1045774.SAMN05421872_103278"/>
<dbReference type="AlphaFoldDB" id="A0A1G6NL20"/>
<dbReference type="CDD" id="cd12797">
    <property type="entry name" value="M23_peptidase"/>
    <property type="match status" value="1"/>
</dbReference>
<feature type="domain" description="M23ase beta-sheet core" evidence="2">
    <location>
        <begin position="82"/>
        <end position="172"/>
    </location>
</feature>
<proteinExistence type="predicted"/>
<dbReference type="GO" id="GO:0004222">
    <property type="term" value="F:metalloendopeptidase activity"/>
    <property type="evidence" value="ECO:0007669"/>
    <property type="project" value="TreeGrafter"/>
</dbReference>
<dbReference type="PANTHER" id="PTHR21666">
    <property type="entry name" value="PEPTIDASE-RELATED"/>
    <property type="match status" value="1"/>
</dbReference>
<feature type="signal peptide" evidence="1">
    <location>
        <begin position="1"/>
        <end position="31"/>
    </location>
</feature>
<feature type="chain" id="PRO_5011460557" evidence="1">
    <location>
        <begin position="32"/>
        <end position="193"/>
    </location>
</feature>
<dbReference type="Proteomes" id="UP000199034">
    <property type="component" value="Unassembled WGS sequence"/>
</dbReference>
<sequence>MLCDSGVVRLLATVLSTLLLLVLLPATPAAADADPRWVFYTADKTRYTSPWFRGAHRIMIPFGCTRAPYYSPDPRCRDGRGFHHGLDVAMPCGTRLFARTRLRVVDNSSLGPAYGANPLLLRSRSQGFDVVIGHTRQVYVERGDLVRRGQLIARASDDGAPDGCHLHFERRAVGGGLSTAVAPRKLLRLERRR</sequence>
<dbReference type="InterPro" id="IPR016047">
    <property type="entry name" value="M23ase_b-sheet_dom"/>
</dbReference>
<dbReference type="PANTHER" id="PTHR21666:SF270">
    <property type="entry name" value="MUREIN HYDROLASE ACTIVATOR ENVC"/>
    <property type="match status" value="1"/>
</dbReference>
<evidence type="ECO:0000313" key="3">
    <source>
        <dbReference type="EMBL" id="SDC67986.1"/>
    </source>
</evidence>
<evidence type="ECO:0000259" key="2">
    <source>
        <dbReference type="Pfam" id="PF01551"/>
    </source>
</evidence>
<name>A0A1G6NL20_9ACTN</name>
<dbReference type="Pfam" id="PF01551">
    <property type="entry name" value="Peptidase_M23"/>
    <property type="match status" value="1"/>
</dbReference>
<dbReference type="EMBL" id="FMZM01000003">
    <property type="protein sequence ID" value="SDC67986.1"/>
    <property type="molecule type" value="Genomic_DNA"/>
</dbReference>
<gene>
    <name evidence="3" type="ORF">SAMN05421872_103278</name>
</gene>
<keyword evidence="1" id="KW-0732">Signal</keyword>
<evidence type="ECO:0000256" key="1">
    <source>
        <dbReference type="SAM" id="SignalP"/>
    </source>
</evidence>
<keyword evidence="4" id="KW-1185">Reference proteome</keyword>
<dbReference type="InterPro" id="IPR050570">
    <property type="entry name" value="Cell_wall_metabolism_enzyme"/>
</dbReference>
<accession>A0A1G6NL20</accession>
<dbReference type="SUPFAM" id="SSF51261">
    <property type="entry name" value="Duplicated hybrid motif"/>
    <property type="match status" value="1"/>
</dbReference>
<dbReference type="Gene3D" id="2.70.70.10">
    <property type="entry name" value="Glucose Permease (Domain IIA)"/>
    <property type="match status" value="1"/>
</dbReference>
<evidence type="ECO:0000313" key="4">
    <source>
        <dbReference type="Proteomes" id="UP000199034"/>
    </source>
</evidence>